<organism evidence="3 4">
    <name type="scientific">Phyllobacterium ifriqiyense</name>
    <dbReference type="NCBI Taxonomy" id="314238"/>
    <lineage>
        <taxon>Bacteria</taxon>
        <taxon>Pseudomonadati</taxon>
        <taxon>Pseudomonadota</taxon>
        <taxon>Alphaproteobacteria</taxon>
        <taxon>Hyphomicrobiales</taxon>
        <taxon>Phyllobacteriaceae</taxon>
        <taxon>Phyllobacterium</taxon>
    </lineage>
</organism>
<evidence type="ECO:0000313" key="4">
    <source>
        <dbReference type="Proteomes" id="UP001237780"/>
    </source>
</evidence>
<proteinExistence type="predicted"/>
<reference evidence="3 4" key="1">
    <citation type="submission" date="2023-07" db="EMBL/GenBank/DDBJ databases">
        <title>Comparative genomics of wheat-associated soil bacteria to identify genetic determinants of phenazine resistance.</title>
        <authorList>
            <person name="Mouncey N."/>
        </authorList>
    </citation>
    <scope>NUCLEOTIDE SEQUENCE [LARGE SCALE GENOMIC DNA]</scope>
    <source>
        <strain evidence="3 4">W4I11</strain>
    </source>
</reference>
<keyword evidence="3" id="KW-0540">Nuclease</keyword>
<dbReference type="Pfam" id="PF13391">
    <property type="entry name" value="HNH_2"/>
    <property type="match status" value="1"/>
</dbReference>
<feature type="region of interest" description="Disordered" evidence="1">
    <location>
        <begin position="144"/>
        <end position="164"/>
    </location>
</feature>
<keyword evidence="3" id="KW-0378">Hydrolase</keyword>
<comment type="caution">
    <text evidence="3">The sequence shown here is derived from an EMBL/GenBank/DDBJ whole genome shotgun (WGS) entry which is preliminary data.</text>
</comment>
<sequence>MPAVFQIRSNQESTTSIHEFFYFEKKYLPIVELVLNDWIIYYSPAKRAGEFGNRTIGYFATARIVSLEFSVGKDGYCAAKLVDFCEFPSVPFSVTSPDALTKFYFEQNMQQSDGSLNKHASQQRVRLLSVEEYNRIMESAFNEPMNQKKAEVPTAPHSGFAEDPSEPLLRSRFITSRALRDRTFSKAVGEAYGWRCAMTGIHLRAADGGHEVECAHIKPVKDSGPDAVSNGIPLLRTIHWLFDKGFISVESDYRIVKSSRYYHPKIDNLINESGRIMLPKDVLVRPHPDFLRYHREHVFKP</sequence>
<keyword evidence="4" id="KW-1185">Reference proteome</keyword>
<feature type="domain" description="HNH nuclease" evidence="2">
    <location>
        <begin position="196"/>
        <end position="250"/>
    </location>
</feature>
<protein>
    <submittedName>
        <fullName evidence="3">Restriction endonuclease</fullName>
    </submittedName>
</protein>
<evidence type="ECO:0000256" key="1">
    <source>
        <dbReference type="SAM" id="MobiDB-lite"/>
    </source>
</evidence>
<dbReference type="Proteomes" id="UP001237780">
    <property type="component" value="Unassembled WGS sequence"/>
</dbReference>
<evidence type="ECO:0000313" key="3">
    <source>
        <dbReference type="EMBL" id="MDQ0996562.1"/>
    </source>
</evidence>
<name>A0ABU0S737_9HYPH</name>
<dbReference type="RefSeq" id="WP_307279489.1">
    <property type="nucleotide sequence ID" value="NZ_JAUSZT010000003.1"/>
</dbReference>
<keyword evidence="3" id="KW-0255">Endonuclease</keyword>
<evidence type="ECO:0000259" key="2">
    <source>
        <dbReference type="Pfam" id="PF13391"/>
    </source>
</evidence>
<dbReference type="InterPro" id="IPR003615">
    <property type="entry name" value="HNH_nuc"/>
</dbReference>
<gene>
    <name evidence="3" type="ORF">QFZ34_001744</name>
</gene>
<accession>A0ABU0S737</accession>
<dbReference type="GO" id="GO:0004519">
    <property type="term" value="F:endonuclease activity"/>
    <property type="evidence" value="ECO:0007669"/>
    <property type="project" value="UniProtKB-KW"/>
</dbReference>
<dbReference type="EMBL" id="JAUSZT010000003">
    <property type="protein sequence ID" value="MDQ0996562.1"/>
    <property type="molecule type" value="Genomic_DNA"/>
</dbReference>